<organism evidence="4 5">
    <name type="scientific">Ornatilinea apprima</name>
    <dbReference type="NCBI Taxonomy" id="1134406"/>
    <lineage>
        <taxon>Bacteria</taxon>
        <taxon>Bacillati</taxon>
        <taxon>Chloroflexota</taxon>
        <taxon>Anaerolineae</taxon>
        <taxon>Anaerolineales</taxon>
        <taxon>Anaerolineaceae</taxon>
        <taxon>Ornatilinea</taxon>
    </lineage>
</organism>
<protein>
    <recommendedName>
        <fullName evidence="3">Cas10/Cmr2 second palm domain-containing protein</fullName>
    </recommendedName>
</protein>
<sequence>MAKWLVSLDTDKIKQYIYSCDHLKEIRGASGLLDHLNRETTPKLIEHHHGSLIFVGGGSAMATFSAKDDAQKFADAVQKTYLEETGTATISSAIVEYQPDDSPSVTKKVQPTAFNLALREASVRLQQAKNSGRGHQVITSAPIFARCQRCGQFPIEKVIRIGNQDFKVCRVCFTKQTIPSSLYPGDRLKTSVFARQTLQDAGFPDLIEDLGDQSQPKNFVALVNADGNNIGKIIENYIHQEADLIALSSILTETIEYALIEAIKASMGTSASKIPIIPILIGGDDVMFLTPGHLGIPIAVALCQNFKHKFNQLVQEKTKDNPSLFQSNPPEAVMSAGVVIAKTSHPLFALDELSEELLKSAKQHSKELSSFGIISTIDFRVITTPTANPLKKVRQTEFRIAEDRFATSRPYAIDTLNDLARPSWEDVYQAILRLKKENFANNKIHSLQNILRNRSLLQAELDLMNFIAHITEKQHEIMKEINSSMHLNQCNLLFLTNPLNPAQLISPLPDLEEIYEFITEVHHDPD</sequence>
<dbReference type="InterPro" id="IPR043128">
    <property type="entry name" value="Rev_trsase/Diguanyl_cyclase"/>
</dbReference>
<gene>
    <name evidence="4" type="ORF">ADN00_12970</name>
</gene>
<evidence type="ECO:0000256" key="1">
    <source>
        <dbReference type="ARBA" id="ARBA00022741"/>
    </source>
</evidence>
<feature type="domain" description="Cas10/Cmr2 second palm" evidence="3">
    <location>
        <begin position="220"/>
        <end position="365"/>
    </location>
</feature>
<dbReference type="AlphaFoldDB" id="A0A0P6XIH4"/>
<evidence type="ECO:0000313" key="5">
    <source>
        <dbReference type="Proteomes" id="UP000050417"/>
    </source>
</evidence>
<dbReference type="RefSeq" id="WP_075063447.1">
    <property type="nucleotide sequence ID" value="NZ_LGCL01000028.1"/>
</dbReference>
<proteinExistence type="predicted"/>
<keyword evidence="1" id="KW-0547">Nucleotide-binding</keyword>
<dbReference type="OrthoDB" id="138596at2"/>
<dbReference type="Pfam" id="PF22335">
    <property type="entry name" value="Cas10-Cmr2_palm2"/>
    <property type="match status" value="1"/>
</dbReference>
<evidence type="ECO:0000313" key="4">
    <source>
        <dbReference type="EMBL" id="KPL75297.1"/>
    </source>
</evidence>
<dbReference type="EMBL" id="LGCL01000028">
    <property type="protein sequence ID" value="KPL75297.1"/>
    <property type="molecule type" value="Genomic_DNA"/>
</dbReference>
<dbReference type="Gene3D" id="3.30.70.270">
    <property type="match status" value="1"/>
</dbReference>
<reference evidence="4" key="1">
    <citation type="submission" date="2015-07" db="EMBL/GenBank/DDBJ databases">
        <title>Genome sequence of Ornatilinea apprima DSM 23815.</title>
        <authorList>
            <person name="Hemp J."/>
            <person name="Ward L.M."/>
            <person name="Pace L.A."/>
            <person name="Fischer W.W."/>
        </authorList>
    </citation>
    <scope>NUCLEOTIDE SEQUENCE [LARGE SCALE GENOMIC DNA]</scope>
    <source>
        <strain evidence="4">P3M-1</strain>
    </source>
</reference>
<keyword evidence="2" id="KW-0051">Antiviral defense</keyword>
<name>A0A0P6XIH4_9CHLR</name>
<dbReference type="InterPro" id="IPR054767">
    <property type="entry name" value="Cas10-Cmr2_palm2"/>
</dbReference>
<comment type="caution">
    <text evidence="4">The sequence shown here is derived from an EMBL/GenBank/DDBJ whole genome shotgun (WGS) entry which is preliminary data.</text>
</comment>
<dbReference type="GO" id="GO:0000166">
    <property type="term" value="F:nucleotide binding"/>
    <property type="evidence" value="ECO:0007669"/>
    <property type="project" value="UniProtKB-KW"/>
</dbReference>
<dbReference type="Proteomes" id="UP000050417">
    <property type="component" value="Unassembled WGS sequence"/>
</dbReference>
<evidence type="ECO:0000256" key="2">
    <source>
        <dbReference type="ARBA" id="ARBA00023118"/>
    </source>
</evidence>
<accession>A0A0P6XIH4</accession>
<keyword evidence="5" id="KW-1185">Reference proteome</keyword>
<dbReference type="GO" id="GO:0051607">
    <property type="term" value="P:defense response to virus"/>
    <property type="evidence" value="ECO:0007669"/>
    <property type="project" value="UniProtKB-KW"/>
</dbReference>
<dbReference type="STRING" id="1134406.ADN00_12970"/>
<evidence type="ECO:0000259" key="3">
    <source>
        <dbReference type="Pfam" id="PF22335"/>
    </source>
</evidence>